<dbReference type="HOGENOM" id="CLU_054214_0_0_1"/>
<dbReference type="OMA" id="FKWESES"/>
<dbReference type="GO" id="GO:0005814">
    <property type="term" value="C:centriole"/>
    <property type="evidence" value="ECO:0007669"/>
    <property type="project" value="TreeGrafter"/>
</dbReference>
<dbReference type="Ensembl" id="ENSLACT00000007167.1">
    <property type="protein sequence ID" value="ENSLACP00000007108.1"/>
    <property type="gene ID" value="ENSLACG00000006304.1"/>
</dbReference>
<proteinExistence type="predicted"/>
<feature type="compositionally biased region" description="Polar residues" evidence="1">
    <location>
        <begin position="189"/>
        <end position="210"/>
    </location>
</feature>
<dbReference type="GeneTree" id="ENSGT00390000003512"/>
<organism evidence="2 3">
    <name type="scientific">Latimeria chalumnae</name>
    <name type="common">Coelacanth</name>
    <dbReference type="NCBI Taxonomy" id="7897"/>
    <lineage>
        <taxon>Eukaryota</taxon>
        <taxon>Metazoa</taxon>
        <taxon>Chordata</taxon>
        <taxon>Craniata</taxon>
        <taxon>Vertebrata</taxon>
        <taxon>Euteleostomi</taxon>
        <taxon>Coelacanthiformes</taxon>
        <taxon>Coelacanthidae</taxon>
        <taxon>Latimeria</taxon>
    </lineage>
</organism>
<keyword evidence="3" id="KW-1185">Reference proteome</keyword>
<reference evidence="3" key="1">
    <citation type="submission" date="2011-08" db="EMBL/GenBank/DDBJ databases">
        <title>The draft genome of Latimeria chalumnae.</title>
        <authorList>
            <person name="Di Palma F."/>
            <person name="Alfoldi J."/>
            <person name="Johnson J."/>
            <person name="Berlin A."/>
            <person name="Gnerre S."/>
            <person name="Jaffe D."/>
            <person name="MacCallum I."/>
            <person name="Young S."/>
            <person name="Walker B.J."/>
            <person name="Lander E."/>
            <person name="Lindblad-Toh K."/>
        </authorList>
    </citation>
    <scope>NUCLEOTIDE SEQUENCE [LARGE SCALE GENOMIC DNA]</scope>
    <source>
        <strain evidence="3">Wild caught</strain>
    </source>
</reference>
<dbReference type="Pfam" id="PF15748">
    <property type="entry name" value="CCSAP"/>
    <property type="match status" value="1"/>
</dbReference>
<dbReference type="AlphaFoldDB" id="H3ABT7"/>
<evidence type="ECO:0000313" key="3">
    <source>
        <dbReference type="Proteomes" id="UP000008672"/>
    </source>
</evidence>
<dbReference type="PANTHER" id="PTHR31022">
    <property type="entry name" value="CENTRIOLE, CILIA AND SPINDLE-ASSOCIATED PROTEIN"/>
    <property type="match status" value="1"/>
</dbReference>
<feature type="region of interest" description="Disordered" evidence="1">
    <location>
        <begin position="44"/>
        <end position="210"/>
    </location>
</feature>
<dbReference type="FunCoup" id="H3ABT7">
    <property type="interactions" value="188"/>
</dbReference>
<dbReference type="InterPro" id="IPR029774">
    <property type="entry name" value="CSAP"/>
</dbReference>
<protein>
    <recommendedName>
        <fullName evidence="4">Centriole, cilia and spindle associated protein</fullName>
    </recommendedName>
</protein>
<name>H3ABT7_LATCH</name>
<dbReference type="GO" id="GO:0005819">
    <property type="term" value="C:spindle"/>
    <property type="evidence" value="ECO:0007669"/>
    <property type="project" value="TreeGrafter"/>
</dbReference>
<sequence length="210" mass="22815">MVAKRIKTEYMKKFKDPKWEAYGRCYEEMVRYRETRRLLEHAHSPWMWEEWEGSSDSSSSGGAAAGVAPQTAPAGNGLEEEEGGGGTAVPVALEPEQAGSPAAGKSVTDKNVNNCFRELEVKDEKPAKPRELKPASKSSKSSRPEKAPRASRSSRPIKKSSKTADPEGPSLAGSSISSHPFAMYGWAEKQSTTGCKKTHNVRASTSTKEV</sequence>
<dbReference type="Proteomes" id="UP000008672">
    <property type="component" value="Unassembled WGS sequence"/>
</dbReference>
<dbReference type="eggNOG" id="ENOG502S0N0">
    <property type="taxonomic scope" value="Eukaryota"/>
</dbReference>
<reference evidence="2" key="3">
    <citation type="submission" date="2025-09" db="UniProtKB">
        <authorList>
            <consortium name="Ensembl"/>
        </authorList>
    </citation>
    <scope>IDENTIFICATION</scope>
</reference>
<dbReference type="GO" id="GO:0036064">
    <property type="term" value="C:ciliary basal body"/>
    <property type="evidence" value="ECO:0007669"/>
    <property type="project" value="TreeGrafter"/>
</dbReference>
<evidence type="ECO:0000256" key="1">
    <source>
        <dbReference type="SAM" id="MobiDB-lite"/>
    </source>
</evidence>
<feature type="compositionally biased region" description="Basic and acidic residues" evidence="1">
    <location>
        <begin position="117"/>
        <end position="134"/>
    </location>
</feature>
<dbReference type="Bgee" id="ENSLACG00000006304">
    <property type="expression patterns" value="Expressed in muscle tissue and 6 other cell types or tissues"/>
</dbReference>
<dbReference type="PANTHER" id="PTHR31022:SF4">
    <property type="entry name" value="CENTRIOLE, CILIA AND SPINDLE-ASSOCIATED PROTEIN"/>
    <property type="match status" value="1"/>
</dbReference>
<reference evidence="2" key="2">
    <citation type="submission" date="2025-08" db="UniProtKB">
        <authorList>
            <consortium name="Ensembl"/>
        </authorList>
    </citation>
    <scope>IDENTIFICATION</scope>
</reference>
<feature type="compositionally biased region" description="Low complexity" evidence="1">
    <location>
        <begin position="54"/>
        <end position="77"/>
    </location>
</feature>
<accession>H3ABT7</accession>
<dbReference type="InParanoid" id="H3ABT7"/>
<dbReference type="EMBL" id="AFYH01218435">
    <property type="status" value="NOT_ANNOTATED_CDS"/>
    <property type="molecule type" value="Genomic_DNA"/>
</dbReference>
<dbReference type="GO" id="GO:1901673">
    <property type="term" value="P:regulation of mitotic spindle assembly"/>
    <property type="evidence" value="ECO:0007669"/>
    <property type="project" value="TreeGrafter"/>
</dbReference>
<dbReference type="EMBL" id="AFYH01218436">
    <property type="status" value="NOT_ANNOTATED_CDS"/>
    <property type="molecule type" value="Genomic_DNA"/>
</dbReference>
<dbReference type="GO" id="GO:0008017">
    <property type="term" value="F:microtubule binding"/>
    <property type="evidence" value="ECO:0007669"/>
    <property type="project" value="TreeGrafter"/>
</dbReference>
<dbReference type="GO" id="GO:0035869">
    <property type="term" value="C:ciliary transition zone"/>
    <property type="evidence" value="ECO:0007669"/>
    <property type="project" value="TreeGrafter"/>
</dbReference>
<evidence type="ECO:0000313" key="2">
    <source>
        <dbReference type="Ensembl" id="ENSLACP00000007108.1"/>
    </source>
</evidence>
<evidence type="ECO:0008006" key="4">
    <source>
        <dbReference type="Google" id="ProtNLM"/>
    </source>
</evidence>